<dbReference type="Proteomes" id="UP000560081">
    <property type="component" value="Unassembled WGS sequence"/>
</dbReference>
<name>A0A4Y8WYY7_9MICC</name>
<dbReference type="CDD" id="cd00534">
    <property type="entry name" value="DHNA_DHNTPE"/>
    <property type="match status" value="1"/>
</dbReference>
<dbReference type="GO" id="GO:0046656">
    <property type="term" value="P:folic acid biosynthetic process"/>
    <property type="evidence" value="ECO:0007669"/>
    <property type="project" value="UniProtKB-UniRule"/>
</dbReference>
<keyword evidence="5 6" id="KW-0456">Lyase</keyword>
<dbReference type="NCBIfam" id="TIGR00526">
    <property type="entry name" value="folB_dom"/>
    <property type="match status" value="1"/>
</dbReference>
<evidence type="ECO:0000259" key="7">
    <source>
        <dbReference type="SMART" id="SM00905"/>
    </source>
</evidence>
<comment type="similarity">
    <text evidence="3 6">Belongs to the DHNA family.</text>
</comment>
<dbReference type="UniPathway" id="UPA00077">
    <property type="reaction ID" value="UER00154"/>
</dbReference>
<dbReference type="Gene3D" id="3.30.1130.10">
    <property type="match status" value="1"/>
</dbReference>
<dbReference type="PANTHER" id="PTHR42844">
    <property type="entry name" value="DIHYDRONEOPTERIN ALDOLASE 1-RELATED"/>
    <property type="match status" value="1"/>
</dbReference>
<evidence type="ECO:0000256" key="3">
    <source>
        <dbReference type="ARBA" id="ARBA00005708"/>
    </source>
</evidence>
<evidence type="ECO:0000256" key="2">
    <source>
        <dbReference type="ARBA" id="ARBA00005013"/>
    </source>
</evidence>
<evidence type="ECO:0000256" key="5">
    <source>
        <dbReference type="ARBA" id="ARBA00023239"/>
    </source>
</evidence>
<keyword evidence="9" id="KW-1185">Reference proteome</keyword>
<dbReference type="OrthoDB" id="3212934at2"/>
<dbReference type="RefSeq" id="WP_135030517.1">
    <property type="nucleotide sequence ID" value="NZ_BMLA01000004.1"/>
</dbReference>
<accession>A0A4Y8WYY7</accession>
<evidence type="ECO:0000256" key="4">
    <source>
        <dbReference type="ARBA" id="ARBA00022909"/>
    </source>
</evidence>
<comment type="catalytic activity">
    <reaction evidence="1 6">
        <text>7,8-dihydroneopterin = 6-hydroxymethyl-7,8-dihydropterin + glycolaldehyde</text>
        <dbReference type="Rhea" id="RHEA:10540"/>
        <dbReference type="ChEBI" id="CHEBI:17001"/>
        <dbReference type="ChEBI" id="CHEBI:17071"/>
        <dbReference type="ChEBI" id="CHEBI:44841"/>
        <dbReference type="EC" id="4.1.2.25"/>
    </reaction>
</comment>
<dbReference type="InterPro" id="IPR043133">
    <property type="entry name" value="GTP-CH-I_C/QueF"/>
</dbReference>
<comment type="caution">
    <text evidence="8">The sequence shown here is derived from an EMBL/GenBank/DDBJ whole genome shotgun (WGS) entry which is preliminary data.</text>
</comment>
<reference evidence="8 9" key="1">
    <citation type="submission" date="2020-08" db="EMBL/GenBank/DDBJ databases">
        <title>Sequencing the genomes of 1000 actinobacteria strains.</title>
        <authorList>
            <person name="Klenk H.-P."/>
        </authorList>
    </citation>
    <scope>NUCLEOTIDE SEQUENCE [LARGE SCALE GENOMIC DNA]</scope>
    <source>
        <strain evidence="8 9">DSM 19079</strain>
    </source>
</reference>
<dbReference type="SUPFAM" id="SSF55620">
    <property type="entry name" value="Tetrahydrobiopterin biosynthesis enzymes-like"/>
    <property type="match status" value="1"/>
</dbReference>
<dbReference type="GO" id="GO:0046654">
    <property type="term" value="P:tetrahydrofolate biosynthetic process"/>
    <property type="evidence" value="ECO:0007669"/>
    <property type="project" value="UniProtKB-UniRule"/>
</dbReference>
<dbReference type="PANTHER" id="PTHR42844:SF1">
    <property type="entry name" value="DIHYDRONEOPTERIN ALDOLASE 1-RELATED"/>
    <property type="match status" value="1"/>
</dbReference>
<dbReference type="SMART" id="SM00905">
    <property type="entry name" value="FolB"/>
    <property type="match status" value="1"/>
</dbReference>
<dbReference type="InterPro" id="IPR006157">
    <property type="entry name" value="FolB_dom"/>
</dbReference>
<dbReference type="EMBL" id="JACHMC010000001">
    <property type="protein sequence ID" value="MBB4883720.1"/>
    <property type="molecule type" value="Genomic_DNA"/>
</dbReference>
<dbReference type="NCBIfam" id="TIGR00525">
    <property type="entry name" value="folB"/>
    <property type="match status" value="1"/>
</dbReference>
<dbReference type="EC" id="4.1.2.25" evidence="6"/>
<dbReference type="GO" id="GO:0005737">
    <property type="term" value="C:cytoplasm"/>
    <property type="evidence" value="ECO:0007669"/>
    <property type="project" value="TreeGrafter"/>
</dbReference>
<feature type="domain" description="Dihydroneopterin aldolase/epimerase" evidence="7">
    <location>
        <begin position="6"/>
        <end position="119"/>
    </location>
</feature>
<comment type="pathway">
    <text evidence="2 6">Cofactor biosynthesis; tetrahydrofolate biosynthesis; 2-amino-4-hydroxy-6-hydroxymethyl-7,8-dihydropteridine diphosphate from 7,8-dihydroneopterin triphosphate: step 3/4.</text>
</comment>
<gene>
    <name evidence="8" type="ORF">BJ976_002071</name>
</gene>
<dbReference type="GO" id="GO:0004150">
    <property type="term" value="F:dihydroneopterin aldolase activity"/>
    <property type="evidence" value="ECO:0007669"/>
    <property type="project" value="UniProtKB-UniRule"/>
</dbReference>
<evidence type="ECO:0000256" key="6">
    <source>
        <dbReference type="RuleBase" id="RU362079"/>
    </source>
</evidence>
<evidence type="ECO:0000313" key="8">
    <source>
        <dbReference type="EMBL" id="MBB4883720.1"/>
    </source>
</evidence>
<dbReference type="AlphaFoldDB" id="A0A4Y8WYY7"/>
<protein>
    <recommendedName>
        <fullName evidence="6">7,8-dihydroneopterin aldolase</fullName>
        <ecNumber evidence="6">4.1.2.25</ecNumber>
    </recommendedName>
</protein>
<dbReference type="Pfam" id="PF02152">
    <property type="entry name" value="FolB"/>
    <property type="match status" value="1"/>
</dbReference>
<sequence length="124" mass="13198">MSGDLIRLTGLTAVGRHGVFEHEKRDGQPFATDVVLTLDAGPAAATDDLARTANYAEVADTVVRLVTGEPFDLIETLAVRIAEAVLAEQALASAVEVTVHKPQAPIPHDFADVSVTVVRRREDA</sequence>
<organism evidence="8 9">
    <name type="scientific">Micrococcus flavus</name>
    <dbReference type="NCBI Taxonomy" id="384602"/>
    <lineage>
        <taxon>Bacteria</taxon>
        <taxon>Bacillati</taxon>
        <taxon>Actinomycetota</taxon>
        <taxon>Actinomycetes</taxon>
        <taxon>Micrococcales</taxon>
        <taxon>Micrococcaceae</taxon>
        <taxon>Micrococcus</taxon>
    </lineage>
</organism>
<dbReference type="InterPro" id="IPR006156">
    <property type="entry name" value="Dihydroneopterin_aldolase"/>
</dbReference>
<comment type="function">
    <text evidence="6">Catalyzes the conversion of 7,8-dihydroneopterin to 6-hydroxymethyl-7,8-dihydropterin.</text>
</comment>
<dbReference type="FunFam" id="3.30.1130.10:FF:000003">
    <property type="entry name" value="7,8-dihydroneopterin aldolase"/>
    <property type="match status" value="1"/>
</dbReference>
<proteinExistence type="inferred from homology"/>
<evidence type="ECO:0000256" key="1">
    <source>
        <dbReference type="ARBA" id="ARBA00001353"/>
    </source>
</evidence>
<keyword evidence="4 6" id="KW-0289">Folate biosynthesis</keyword>
<evidence type="ECO:0000313" key="9">
    <source>
        <dbReference type="Proteomes" id="UP000560081"/>
    </source>
</evidence>